<comment type="caution">
    <text evidence="4">The sequence shown here is derived from an EMBL/GenBank/DDBJ whole genome shotgun (WGS) entry which is preliminary data.</text>
</comment>
<organism evidence="4 5">
    <name type="scientific">Candidatus Borkfalkia excrementavium</name>
    <dbReference type="NCBI Taxonomy" id="2838505"/>
    <lineage>
        <taxon>Bacteria</taxon>
        <taxon>Bacillati</taxon>
        <taxon>Bacillota</taxon>
        <taxon>Clostridia</taxon>
        <taxon>Christensenellales</taxon>
        <taxon>Christensenellaceae</taxon>
        <taxon>Candidatus Borkfalkia</taxon>
    </lineage>
</organism>
<gene>
    <name evidence="4" type="ORF">H9728_02280</name>
</gene>
<evidence type="ECO:0008006" key="6">
    <source>
        <dbReference type="Google" id="ProtNLM"/>
    </source>
</evidence>
<feature type="region of interest" description="Disordered" evidence="2">
    <location>
        <begin position="204"/>
        <end position="223"/>
    </location>
</feature>
<dbReference type="Proteomes" id="UP000824135">
    <property type="component" value="Unassembled WGS sequence"/>
</dbReference>
<dbReference type="EMBL" id="DXCO01000019">
    <property type="protein sequence ID" value="HIY77848.1"/>
    <property type="molecule type" value="Genomic_DNA"/>
</dbReference>
<dbReference type="SUPFAM" id="SSF53850">
    <property type="entry name" value="Periplasmic binding protein-like II"/>
    <property type="match status" value="1"/>
</dbReference>
<dbReference type="Gene3D" id="3.40.190.10">
    <property type="entry name" value="Periplasmic binding protein-like II"/>
    <property type="match status" value="1"/>
</dbReference>
<evidence type="ECO:0000256" key="2">
    <source>
        <dbReference type="SAM" id="MobiDB-lite"/>
    </source>
</evidence>
<dbReference type="PANTHER" id="PTHR43649">
    <property type="entry name" value="ARABINOSE-BINDING PROTEIN-RELATED"/>
    <property type="match status" value="1"/>
</dbReference>
<keyword evidence="1 3" id="KW-0732">Signal</keyword>
<evidence type="ECO:0000313" key="5">
    <source>
        <dbReference type="Proteomes" id="UP000824135"/>
    </source>
</evidence>
<evidence type="ECO:0000256" key="1">
    <source>
        <dbReference type="ARBA" id="ARBA00022729"/>
    </source>
</evidence>
<dbReference type="InterPro" id="IPR050490">
    <property type="entry name" value="Bact_solute-bd_prot1"/>
</dbReference>
<feature type="chain" id="PRO_5038608234" description="Extracellular solute-binding protein" evidence="3">
    <location>
        <begin position="24"/>
        <end position="565"/>
    </location>
</feature>
<evidence type="ECO:0000256" key="3">
    <source>
        <dbReference type="SAM" id="SignalP"/>
    </source>
</evidence>
<feature type="signal peptide" evidence="3">
    <location>
        <begin position="1"/>
        <end position="23"/>
    </location>
</feature>
<proteinExistence type="predicted"/>
<evidence type="ECO:0000313" key="4">
    <source>
        <dbReference type="EMBL" id="HIY77848.1"/>
    </source>
</evidence>
<reference evidence="4" key="1">
    <citation type="journal article" date="2021" name="PeerJ">
        <title>Extensive microbial diversity within the chicken gut microbiome revealed by metagenomics and culture.</title>
        <authorList>
            <person name="Gilroy R."/>
            <person name="Ravi A."/>
            <person name="Getino M."/>
            <person name="Pursley I."/>
            <person name="Horton D.L."/>
            <person name="Alikhan N.F."/>
            <person name="Baker D."/>
            <person name="Gharbi K."/>
            <person name="Hall N."/>
            <person name="Watson M."/>
            <person name="Adriaenssens E.M."/>
            <person name="Foster-Nyarko E."/>
            <person name="Jarju S."/>
            <person name="Secka A."/>
            <person name="Antonio M."/>
            <person name="Oren A."/>
            <person name="Chaudhuri R.R."/>
            <person name="La Ragione R."/>
            <person name="Hildebrand F."/>
            <person name="Pallen M.J."/>
        </authorList>
    </citation>
    <scope>NUCLEOTIDE SEQUENCE</scope>
    <source>
        <strain evidence="4">CHK199-9574</strain>
    </source>
</reference>
<dbReference type="PANTHER" id="PTHR43649:SF33">
    <property type="entry name" value="POLYGALACTURONAN_RHAMNOGALACTURONAN-BINDING PROTEIN YTCQ"/>
    <property type="match status" value="1"/>
</dbReference>
<protein>
    <recommendedName>
        <fullName evidence="6">Extracellular solute-binding protein</fullName>
    </recommendedName>
</protein>
<accession>A0A9D2CEI8</accession>
<reference evidence="4" key="2">
    <citation type="submission" date="2021-04" db="EMBL/GenBank/DDBJ databases">
        <authorList>
            <person name="Gilroy R."/>
        </authorList>
    </citation>
    <scope>NUCLEOTIDE SEQUENCE</scope>
    <source>
        <strain evidence="4">CHK199-9574</strain>
    </source>
</reference>
<name>A0A9D2CEI8_9FIRM</name>
<dbReference type="PROSITE" id="PS51257">
    <property type="entry name" value="PROKAR_LIPOPROTEIN"/>
    <property type="match status" value="1"/>
</dbReference>
<sequence length="565" mass="62350">MKGKLKKIFAGAMGAAMICAALAGCTGRAPEGSEPVNTDQLQLYIGVYEGGLGSDWVYALKKDFEDKYADVTFGDKKGVQLRISESKAFTGEFGTSGTVNMSQEVIFAEGAATLYCAERGDFLDISDVVTKPLNYDFVRKSTGSGESATIESKLNQDQRDYYSAIDGKYYALPTAEAYMGLAYDIEVFEDNNLYFAPDGSFVTGPDAERSSGPDGDPSTEWDNGLPQTYEQFYTLCAKIKNDLKMIPVMWGGALQEMVSFLLLSLEADNVGAEQMYLNYDYDGTLEKPITSFDGSGNPQFGADVPITAATGYELYKQSGKYYALKFIEGIIENGYYNVDNGTSSAFTHQDAEGVFVSAKYNTNMTRAAMLVDGNWWQSEAKGVFADWEAEKGAEASMQNRKFGMMPFPKASAEELGPMTLLTYQGHVGFINSHIDAEKVDIAKAFLQYCYTEEALRTYTVTTNICRPVTYDMGDAYDQLSTHGKMCVDLHTSANKVSMESASKINRNYNTQIWYAPELWKSTVGGTTYTYPSLAMINNGISAEDYFMGMRAYWTPSVWSATFKNV</sequence>
<dbReference type="AlphaFoldDB" id="A0A9D2CEI8"/>